<dbReference type="InterPro" id="IPR001611">
    <property type="entry name" value="Leu-rich_rpt"/>
</dbReference>
<evidence type="ECO:0000256" key="2">
    <source>
        <dbReference type="ARBA" id="ARBA00022614"/>
    </source>
</evidence>
<protein>
    <submittedName>
        <fullName evidence="4">Protein NLRC3</fullName>
    </submittedName>
</protein>
<dbReference type="SMART" id="SM00368">
    <property type="entry name" value="LRR_RI"/>
    <property type="match status" value="3"/>
</dbReference>
<comment type="caution">
    <text evidence="4">The sequence shown here is derived from an EMBL/GenBank/DDBJ whole genome shotgun (WGS) entry which is preliminary data.</text>
</comment>
<dbReference type="InterPro" id="IPR032675">
    <property type="entry name" value="LRR_dom_sf"/>
</dbReference>
<proteinExistence type="predicted"/>
<dbReference type="SUPFAM" id="SSF52047">
    <property type="entry name" value="RNI-like"/>
    <property type="match status" value="1"/>
</dbReference>
<organism evidence="4 5">
    <name type="scientific">Cucumis melo var. makuwa</name>
    <name type="common">Oriental melon</name>
    <dbReference type="NCBI Taxonomy" id="1194695"/>
    <lineage>
        <taxon>Eukaryota</taxon>
        <taxon>Viridiplantae</taxon>
        <taxon>Streptophyta</taxon>
        <taxon>Embryophyta</taxon>
        <taxon>Tracheophyta</taxon>
        <taxon>Spermatophyta</taxon>
        <taxon>Magnoliopsida</taxon>
        <taxon>eudicotyledons</taxon>
        <taxon>Gunneridae</taxon>
        <taxon>Pentapetalae</taxon>
        <taxon>rosids</taxon>
        <taxon>fabids</taxon>
        <taxon>Cucurbitales</taxon>
        <taxon>Cucurbitaceae</taxon>
        <taxon>Benincaseae</taxon>
        <taxon>Cucumis</taxon>
    </lineage>
</organism>
<gene>
    <name evidence="4" type="ORF">E5676_scaffold5G00240</name>
</gene>
<dbReference type="Pfam" id="PF13516">
    <property type="entry name" value="LRR_6"/>
    <property type="match status" value="1"/>
</dbReference>
<dbReference type="GO" id="GO:0005634">
    <property type="term" value="C:nucleus"/>
    <property type="evidence" value="ECO:0007669"/>
    <property type="project" value="TreeGrafter"/>
</dbReference>
<keyword evidence="3" id="KW-0677">Repeat</keyword>
<accession>A0A5D3CS36</accession>
<evidence type="ECO:0000313" key="5">
    <source>
        <dbReference type="Proteomes" id="UP000321947"/>
    </source>
</evidence>
<dbReference type="GO" id="GO:0005829">
    <property type="term" value="C:cytosol"/>
    <property type="evidence" value="ECO:0007669"/>
    <property type="project" value="TreeGrafter"/>
</dbReference>
<dbReference type="AlphaFoldDB" id="A0A5D3CS36"/>
<dbReference type="Gene3D" id="3.80.10.10">
    <property type="entry name" value="Ribonuclease Inhibitor"/>
    <property type="match status" value="1"/>
</dbReference>
<evidence type="ECO:0000256" key="1">
    <source>
        <dbReference type="ARBA" id="ARBA00022468"/>
    </source>
</evidence>
<evidence type="ECO:0000313" key="4">
    <source>
        <dbReference type="EMBL" id="TYK14202.1"/>
    </source>
</evidence>
<dbReference type="GO" id="GO:0048471">
    <property type="term" value="C:perinuclear region of cytoplasm"/>
    <property type="evidence" value="ECO:0007669"/>
    <property type="project" value="TreeGrafter"/>
</dbReference>
<sequence length="149" mass="16219">MLNNNIMIQDVIHDKIFITLIQSCLECGECNALQFNGCPVAALNIQTLRLNSTDVGDEGAKAVSEMLKKNSSLRIIELNNNMIDYSGFTSLGGALLENNTIRNIHLTGNYGGALGANALAKGLEGNKSLRIACDQFDFPFHKEDILMAE</sequence>
<evidence type="ECO:0000256" key="3">
    <source>
        <dbReference type="ARBA" id="ARBA00022737"/>
    </source>
</evidence>
<keyword evidence="2" id="KW-0433">Leucine-rich repeat</keyword>
<name>A0A5D3CS36_CUCMM</name>
<dbReference type="GO" id="GO:0006913">
    <property type="term" value="P:nucleocytoplasmic transport"/>
    <property type="evidence" value="ECO:0007669"/>
    <property type="project" value="TreeGrafter"/>
</dbReference>
<dbReference type="GO" id="GO:0031267">
    <property type="term" value="F:small GTPase binding"/>
    <property type="evidence" value="ECO:0007669"/>
    <property type="project" value="TreeGrafter"/>
</dbReference>
<keyword evidence="1" id="KW-0343">GTPase activation</keyword>
<dbReference type="InterPro" id="IPR027038">
    <property type="entry name" value="RanGap"/>
</dbReference>
<dbReference type="Proteomes" id="UP000321947">
    <property type="component" value="Unassembled WGS sequence"/>
</dbReference>
<reference evidence="4 5" key="1">
    <citation type="submission" date="2019-08" db="EMBL/GenBank/DDBJ databases">
        <title>Draft genome sequences of two oriental melons (Cucumis melo L. var makuwa).</title>
        <authorList>
            <person name="Kwon S.-Y."/>
        </authorList>
    </citation>
    <scope>NUCLEOTIDE SEQUENCE [LARGE SCALE GENOMIC DNA]</scope>
    <source>
        <strain evidence="5">cv. Chang Bougi</strain>
        <tissue evidence="4">Leaf</tissue>
    </source>
</reference>
<dbReference type="PANTHER" id="PTHR24113:SF12">
    <property type="entry name" value="RAN GTPASE-ACTIVATING PROTEIN 1"/>
    <property type="match status" value="1"/>
</dbReference>
<dbReference type="EMBL" id="SSTD01009418">
    <property type="protein sequence ID" value="TYK14202.1"/>
    <property type="molecule type" value="Genomic_DNA"/>
</dbReference>
<dbReference type="PANTHER" id="PTHR24113">
    <property type="entry name" value="RAN GTPASE-ACTIVATING PROTEIN 1"/>
    <property type="match status" value="1"/>
</dbReference>
<dbReference type="GO" id="GO:0005096">
    <property type="term" value="F:GTPase activator activity"/>
    <property type="evidence" value="ECO:0007669"/>
    <property type="project" value="UniProtKB-KW"/>
</dbReference>